<organism evidence="2 3">
    <name type="scientific">Ancylomarina longa</name>
    <dbReference type="NCBI Taxonomy" id="2487017"/>
    <lineage>
        <taxon>Bacteria</taxon>
        <taxon>Pseudomonadati</taxon>
        <taxon>Bacteroidota</taxon>
        <taxon>Bacteroidia</taxon>
        <taxon>Marinilabiliales</taxon>
        <taxon>Marinifilaceae</taxon>
        <taxon>Ancylomarina</taxon>
    </lineage>
</organism>
<feature type="coiled-coil region" evidence="1">
    <location>
        <begin position="312"/>
        <end position="354"/>
    </location>
</feature>
<proteinExistence type="predicted"/>
<dbReference type="AlphaFoldDB" id="A0A434AG07"/>
<sequence length="459" mass="54104">MKRKINNVFSLKRYCKRVLLSSLLILFISQIYSQTILPKRAKLKTITYSSYTISGYVYKKEFVEDQVLTIISRDNYDTILSGRYYHDEHGNSYIEGINTKRNYSDNSRTQGIFRVSNTKNELRITTNKKEAYKLIFLLEDLTYYQNNKYYYGNYSNFGTLVLQKLPNDKYSLIIKYEGCVLETVLPYSKDNNVIEVNLDYNKVILNSQQVKLTFNNGDIFIGEVKRRSKLPAYCHYNIPYAPDSGEYKYASGEISTGVFECNNYFNRFYLEEGVTVFLDGTKCKGDWLFDQNLTSSEQERIYSKDRSPTEMKNMAKSIIEEKEKKLQEEKAAQEQEERQKLQQQELRRRQLIEKYGEYYGNKICAGELALGMSQEMVNEYWPKKYFNISNINRNYNNTVIWKFDKKKMQREIIKEGKETEKEDGALALLLMLNFSEQLGGLDVPKMLVFKNNKLTEIYR</sequence>
<gene>
    <name evidence="2" type="ORF">DLK05_14135</name>
</gene>
<dbReference type="OrthoDB" id="1493762at2"/>
<dbReference type="RefSeq" id="WP_127344618.1">
    <property type="nucleotide sequence ID" value="NZ_RJJX01000024.1"/>
</dbReference>
<dbReference type="EMBL" id="RJJX01000024">
    <property type="protein sequence ID" value="RUT73307.1"/>
    <property type="molecule type" value="Genomic_DNA"/>
</dbReference>
<evidence type="ECO:0000313" key="2">
    <source>
        <dbReference type="EMBL" id="RUT73307.1"/>
    </source>
</evidence>
<keyword evidence="3" id="KW-1185">Reference proteome</keyword>
<keyword evidence="1" id="KW-0175">Coiled coil</keyword>
<evidence type="ECO:0000256" key="1">
    <source>
        <dbReference type="SAM" id="Coils"/>
    </source>
</evidence>
<protein>
    <submittedName>
        <fullName evidence="2">Uncharacterized protein</fullName>
    </submittedName>
</protein>
<reference evidence="2 3" key="1">
    <citation type="submission" date="2018-11" db="EMBL/GenBank/DDBJ databases">
        <title>Parancylomarina longa gen. nov., sp. nov., isolated from sediments of southern Okinawa.</title>
        <authorList>
            <person name="Fu T."/>
        </authorList>
    </citation>
    <scope>NUCLEOTIDE SEQUENCE [LARGE SCALE GENOMIC DNA]</scope>
    <source>
        <strain evidence="2 3">T3-2 S1-C</strain>
    </source>
</reference>
<dbReference type="Proteomes" id="UP000282985">
    <property type="component" value="Unassembled WGS sequence"/>
</dbReference>
<evidence type="ECO:0000313" key="3">
    <source>
        <dbReference type="Proteomes" id="UP000282985"/>
    </source>
</evidence>
<comment type="caution">
    <text evidence="2">The sequence shown here is derived from an EMBL/GenBank/DDBJ whole genome shotgun (WGS) entry which is preliminary data.</text>
</comment>
<name>A0A434AG07_9BACT</name>
<accession>A0A434AG07</accession>